<evidence type="ECO:0000313" key="6">
    <source>
        <dbReference type="EMBL" id="SIO30128.1"/>
    </source>
</evidence>
<reference evidence="7" key="1">
    <citation type="submission" date="2016-11" db="EMBL/GenBank/DDBJ databases">
        <authorList>
            <person name="Varghese N."/>
            <person name="Submissions S."/>
        </authorList>
    </citation>
    <scope>NUCLEOTIDE SEQUENCE [LARGE SCALE GENOMIC DNA]</scope>
    <source>
        <strain evidence="7">DSM 29440</strain>
    </source>
</reference>
<evidence type="ECO:0000259" key="5">
    <source>
        <dbReference type="PROSITE" id="PS51000"/>
    </source>
</evidence>
<evidence type="ECO:0000256" key="1">
    <source>
        <dbReference type="ARBA" id="ARBA00022491"/>
    </source>
</evidence>
<dbReference type="Pfam" id="PF08220">
    <property type="entry name" value="HTH_DeoR"/>
    <property type="match status" value="1"/>
</dbReference>
<evidence type="ECO:0000313" key="7">
    <source>
        <dbReference type="Proteomes" id="UP000184932"/>
    </source>
</evidence>
<dbReference type="InterPro" id="IPR037171">
    <property type="entry name" value="NagB/RpiA_transferase-like"/>
</dbReference>
<dbReference type="OrthoDB" id="9814815at2"/>
<dbReference type="PROSITE" id="PS51000">
    <property type="entry name" value="HTH_DEOR_2"/>
    <property type="match status" value="1"/>
</dbReference>
<feature type="domain" description="HTH deoR-type" evidence="5">
    <location>
        <begin position="6"/>
        <end position="61"/>
    </location>
</feature>
<dbReference type="EMBL" id="FSRL01000002">
    <property type="protein sequence ID" value="SIO30128.1"/>
    <property type="molecule type" value="Genomic_DNA"/>
</dbReference>
<organism evidence="6 7">
    <name type="scientific">Vannielia litorea</name>
    <dbReference type="NCBI Taxonomy" id="1217970"/>
    <lineage>
        <taxon>Bacteria</taxon>
        <taxon>Pseudomonadati</taxon>
        <taxon>Pseudomonadota</taxon>
        <taxon>Alphaproteobacteria</taxon>
        <taxon>Rhodobacterales</taxon>
        <taxon>Paracoccaceae</taxon>
        <taxon>Vannielia</taxon>
    </lineage>
</organism>
<dbReference type="PANTHER" id="PTHR30363:SF4">
    <property type="entry name" value="GLYCEROL-3-PHOSPHATE REGULON REPRESSOR"/>
    <property type="match status" value="1"/>
</dbReference>
<dbReference type="GO" id="GO:0003700">
    <property type="term" value="F:DNA-binding transcription factor activity"/>
    <property type="evidence" value="ECO:0007669"/>
    <property type="project" value="InterPro"/>
</dbReference>
<proteinExistence type="predicted"/>
<dbReference type="PANTHER" id="PTHR30363">
    <property type="entry name" value="HTH-TYPE TRANSCRIPTIONAL REGULATOR SRLR-RELATED"/>
    <property type="match status" value="1"/>
</dbReference>
<keyword evidence="4" id="KW-0804">Transcription</keyword>
<dbReference type="Proteomes" id="UP000184932">
    <property type="component" value="Unassembled WGS sequence"/>
</dbReference>
<dbReference type="SUPFAM" id="SSF100950">
    <property type="entry name" value="NagB/RpiA/CoA transferase-like"/>
    <property type="match status" value="1"/>
</dbReference>
<dbReference type="STRING" id="1217970.SAMN05444002_3743"/>
<dbReference type="InterPro" id="IPR036390">
    <property type="entry name" value="WH_DNA-bd_sf"/>
</dbReference>
<keyword evidence="2" id="KW-0805">Transcription regulation</keyword>
<sequence length="255" mass="27190">MKASEAARRRDRIVNLLSSYGELSANALSDMLGVSVQTLRADLRALDEARIVRRRHGGASLATSSENIDYQPRQETSRDEKARIGAAVAGIVPNGATLALGTGTTVEAVARALVGHEGLTVATNNIHVVLALRMARRISVLLAGGKVRLRDLDFIGAESAEFFAGLRFDFAVFSVGGLSGDGRLLDFNLEEVRARKAITAAGRRRVLVVDQTKLDRDIPFACGALTDLDTIVCGGQLPAALRQKVQAAGCELLEV</sequence>
<keyword evidence="3" id="KW-0238">DNA-binding</keyword>
<dbReference type="Gene3D" id="1.10.10.10">
    <property type="entry name" value="Winged helix-like DNA-binding domain superfamily/Winged helix DNA-binding domain"/>
    <property type="match status" value="1"/>
</dbReference>
<dbReference type="RefSeq" id="WP_074257903.1">
    <property type="nucleotide sequence ID" value="NZ_FSRL01000002.1"/>
</dbReference>
<dbReference type="InterPro" id="IPR050313">
    <property type="entry name" value="Carb_Metab_HTH_regulators"/>
</dbReference>
<gene>
    <name evidence="6" type="ORF">SAMN05444002_3743</name>
</gene>
<evidence type="ECO:0000256" key="4">
    <source>
        <dbReference type="ARBA" id="ARBA00023163"/>
    </source>
</evidence>
<dbReference type="Pfam" id="PF00455">
    <property type="entry name" value="DeoRC"/>
    <property type="match status" value="1"/>
</dbReference>
<dbReference type="SUPFAM" id="SSF46785">
    <property type="entry name" value="Winged helix' DNA-binding domain"/>
    <property type="match status" value="1"/>
</dbReference>
<keyword evidence="7" id="KW-1185">Reference proteome</keyword>
<dbReference type="PROSITE" id="PS00894">
    <property type="entry name" value="HTH_DEOR_1"/>
    <property type="match status" value="1"/>
</dbReference>
<dbReference type="SMART" id="SM00420">
    <property type="entry name" value="HTH_DEOR"/>
    <property type="match status" value="1"/>
</dbReference>
<accession>A0A1N6IDM5</accession>
<dbReference type="AlphaFoldDB" id="A0A1N6IDM5"/>
<evidence type="ECO:0000256" key="3">
    <source>
        <dbReference type="ARBA" id="ARBA00023125"/>
    </source>
</evidence>
<dbReference type="SMART" id="SM01134">
    <property type="entry name" value="DeoRC"/>
    <property type="match status" value="1"/>
</dbReference>
<dbReference type="InterPro" id="IPR036388">
    <property type="entry name" value="WH-like_DNA-bd_sf"/>
</dbReference>
<name>A0A1N6IDM5_9RHOB</name>
<evidence type="ECO:0000256" key="2">
    <source>
        <dbReference type="ARBA" id="ARBA00023015"/>
    </source>
</evidence>
<dbReference type="InterPro" id="IPR001034">
    <property type="entry name" value="DeoR_HTH"/>
</dbReference>
<keyword evidence="1" id="KW-0678">Repressor</keyword>
<dbReference type="Gene3D" id="3.30.750.70">
    <property type="entry name" value="4-hydroxybutyrate coenzyme like domains"/>
    <property type="match status" value="1"/>
</dbReference>
<dbReference type="InterPro" id="IPR014036">
    <property type="entry name" value="DeoR-like_C"/>
</dbReference>
<dbReference type="PRINTS" id="PR00037">
    <property type="entry name" value="HTHLACR"/>
</dbReference>
<protein>
    <submittedName>
        <fullName evidence="6">Transcriptional regulator, DeoR family</fullName>
    </submittedName>
</protein>
<dbReference type="InterPro" id="IPR018356">
    <property type="entry name" value="Tscrpt_reg_HTH_DeoR_CS"/>
</dbReference>
<dbReference type="GO" id="GO:0003677">
    <property type="term" value="F:DNA binding"/>
    <property type="evidence" value="ECO:0007669"/>
    <property type="project" value="UniProtKB-KW"/>
</dbReference>